<dbReference type="GO" id="GO:0005840">
    <property type="term" value="C:ribosome"/>
    <property type="evidence" value="ECO:0007669"/>
    <property type="project" value="UniProtKB-KW"/>
</dbReference>
<keyword evidence="3" id="KW-0687">Ribonucleoprotein</keyword>
<comment type="similarity">
    <text evidence="1">Belongs to the universal ribosomal protein uS15 family.</text>
</comment>
<keyword evidence="5" id="KW-1185">Reference proteome</keyword>
<dbReference type="InterPro" id="IPR000589">
    <property type="entry name" value="Ribosomal_uS15"/>
</dbReference>
<organism evidence="4 5">
    <name type="scientific">Coleophoma crateriformis</name>
    <dbReference type="NCBI Taxonomy" id="565419"/>
    <lineage>
        <taxon>Eukaryota</taxon>
        <taxon>Fungi</taxon>
        <taxon>Dikarya</taxon>
        <taxon>Ascomycota</taxon>
        <taxon>Pezizomycotina</taxon>
        <taxon>Leotiomycetes</taxon>
        <taxon>Helotiales</taxon>
        <taxon>Dermateaceae</taxon>
        <taxon>Coleophoma</taxon>
    </lineage>
</organism>
<keyword evidence="2" id="KW-0689">Ribosomal protein</keyword>
<dbReference type="GO" id="GO:0003735">
    <property type="term" value="F:structural constituent of ribosome"/>
    <property type="evidence" value="ECO:0007669"/>
    <property type="project" value="InterPro"/>
</dbReference>
<name>A0A3D8R2U0_9HELO</name>
<dbReference type="AlphaFoldDB" id="A0A3D8R2U0"/>
<dbReference type="Gene3D" id="1.10.287.10">
    <property type="entry name" value="S15/NS1, RNA-binding"/>
    <property type="match status" value="1"/>
</dbReference>
<evidence type="ECO:0000256" key="3">
    <source>
        <dbReference type="ARBA" id="ARBA00023274"/>
    </source>
</evidence>
<dbReference type="OrthoDB" id="441444at2759"/>
<dbReference type="Proteomes" id="UP000256328">
    <property type="component" value="Unassembled WGS sequence"/>
</dbReference>
<evidence type="ECO:0000256" key="1">
    <source>
        <dbReference type="ARBA" id="ARBA00008434"/>
    </source>
</evidence>
<evidence type="ECO:0000256" key="2">
    <source>
        <dbReference type="ARBA" id="ARBA00022980"/>
    </source>
</evidence>
<dbReference type="Pfam" id="PF00312">
    <property type="entry name" value="Ribosomal_S15"/>
    <property type="match status" value="1"/>
</dbReference>
<evidence type="ECO:0008006" key="6">
    <source>
        <dbReference type="Google" id="ProtNLM"/>
    </source>
</evidence>
<dbReference type="GO" id="GO:0006412">
    <property type="term" value="P:translation"/>
    <property type="evidence" value="ECO:0007669"/>
    <property type="project" value="InterPro"/>
</dbReference>
<accession>A0A3D8R2U0</accession>
<dbReference type="GO" id="GO:1990904">
    <property type="term" value="C:ribonucleoprotein complex"/>
    <property type="evidence" value="ECO:0007669"/>
    <property type="project" value="UniProtKB-KW"/>
</dbReference>
<dbReference type="GO" id="GO:0005737">
    <property type="term" value="C:cytoplasm"/>
    <property type="evidence" value="ECO:0007669"/>
    <property type="project" value="UniProtKB-ARBA"/>
</dbReference>
<dbReference type="InterPro" id="IPR005290">
    <property type="entry name" value="Ribosomal_uS15_bac-type"/>
</dbReference>
<evidence type="ECO:0000313" key="5">
    <source>
        <dbReference type="Proteomes" id="UP000256328"/>
    </source>
</evidence>
<sequence length="309" mass="34110">MPPRIPSVARLSVTSLCFRPSPSNGPSTIAAIANASSLSQAQKKRHRDPYAIAQAKQRKAANIQRQAQLKQERDQALGDPVKGIETPFLKSFDTAGNVDATSADGMPIKSVHDSPLNHFLTATELEKSLQHSYELSKPVISEIRDTADPAVEKVLAIAHAAGHERAVTALERITSLANASRKDKTRVNVRRCIETFGRHQTDAVLKPKAPVAKILDGQPEKTPRAGPDTGSSEVQIAILTAKIRVLAHQLEQKGEQKDKTNKRNLRLLVHRRQKHLRYLRTKERGSERWQHLVSTLGLSDGTWKGEISL</sequence>
<protein>
    <recommendedName>
        <fullName evidence="6">Ribosomal protein S15</fullName>
    </recommendedName>
</protein>
<dbReference type="SUPFAM" id="SSF47060">
    <property type="entry name" value="S15/NS1 RNA-binding domain"/>
    <property type="match status" value="1"/>
</dbReference>
<evidence type="ECO:0000313" key="4">
    <source>
        <dbReference type="EMBL" id="RDW68359.1"/>
    </source>
</evidence>
<reference evidence="4 5" key="1">
    <citation type="journal article" date="2018" name="IMA Fungus">
        <title>IMA Genome-F 9: Draft genome sequence of Annulohypoxylon stygium, Aspergillus mulundensis, Berkeleyomyces basicola (syn. Thielaviopsis basicola), Ceratocystis smalleyi, two Cercospora beticola strains, Coleophoma cylindrospora, Fusarium fracticaudum, Phialophora cf. hyalina, and Morchella septimelata.</title>
        <authorList>
            <person name="Wingfield B.D."/>
            <person name="Bills G.F."/>
            <person name="Dong Y."/>
            <person name="Huang W."/>
            <person name="Nel W.J."/>
            <person name="Swalarsk-Parry B.S."/>
            <person name="Vaghefi N."/>
            <person name="Wilken P.M."/>
            <person name="An Z."/>
            <person name="de Beer Z.W."/>
            <person name="De Vos L."/>
            <person name="Chen L."/>
            <person name="Duong T.A."/>
            <person name="Gao Y."/>
            <person name="Hammerbacher A."/>
            <person name="Kikkert J.R."/>
            <person name="Li Y."/>
            <person name="Li H."/>
            <person name="Li K."/>
            <person name="Li Q."/>
            <person name="Liu X."/>
            <person name="Ma X."/>
            <person name="Naidoo K."/>
            <person name="Pethybridge S.J."/>
            <person name="Sun J."/>
            <person name="Steenkamp E.T."/>
            <person name="van der Nest M.A."/>
            <person name="van Wyk S."/>
            <person name="Wingfield M.J."/>
            <person name="Xiong C."/>
            <person name="Yue Q."/>
            <person name="Zhang X."/>
        </authorList>
    </citation>
    <scope>NUCLEOTIDE SEQUENCE [LARGE SCALE GENOMIC DNA]</scope>
    <source>
        <strain evidence="4 5">BP5796</strain>
    </source>
</reference>
<dbReference type="SMART" id="SM01387">
    <property type="entry name" value="Ribosomal_S15"/>
    <property type="match status" value="1"/>
</dbReference>
<proteinExistence type="inferred from homology"/>
<gene>
    <name evidence="4" type="ORF">BP5796_09016</name>
</gene>
<dbReference type="PANTHER" id="PTHR23321">
    <property type="entry name" value="RIBOSOMAL PROTEIN S15, BACTERIAL AND ORGANELLAR"/>
    <property type="match status" value="1"/>
</dbReference>
<dbReference type="PANTHER" id="PTHR23321:SF26">
    <property type="entry name" value="SMALL RIBOSOMAL SUBUNIT PROTEIN US15M"/>
    <property type="match status" value="1"/>
</dbReference>
<dbReference type="InterPro" id="IPR009068">
    <property type="entry name" value="uS15_NS1_RNA-bd_sf"/>
</dbReference>
<dbReference type="CDD" id="cd00353">
    <property type="entry name" value="Ribosomal_S15p_S13e"/>
    <property type="match status" value="1"/>
</dbReference>
<dbReference type="EMBL" id="PDLN01000013">
    <property type="protein sequence ID" value="RDW68359.1"/>
    <property type="molecule type" value="Genomic_DNA"/>
</dbReference>
<comment type="caution">
    <text evidence="4">The sequence shown here is derived from an EMBL/GenBank/DDBJ whole genome shotgun (WGS) entry which is preliminary data.</text>
</comment>